<comment type="caution">
    <text evidence="7">The sequence shown here is derived from an EMBL/GenBank/DDBJ whole genome shotgun (WGS) entry which is preliminary data.</text>
</comment>
<feature type="domain" description="5'-Nucleotidase C-terminal" evidence="6">
    <location>
        <begin position="373"/>
        <end position="528"/>
    </location>
</feature>
<organism evidence="7 8">
    <name type="scientific">Edaphochlamys debaryana</name>
    <dbReference type="NCBI Taxonomy" id="47281"/>
    <lineage>
        <taxon>Eukaryota</taxon>
        <taxon>Viridiplantae</taxon>
        <taxon>Chlorophyta</taxon>
        <taxon>core chlorophytes</taxon>
        <taxon>Chlorophyceae</taxon>
        <taxon>CS clade</taxon>
        <taxon>Chlamydomonadales</taxon>
        <taxon>Chlamydomonadales incertae sedis</taxon>
        <taxon>Edaphochlamys</taxon>
    </lineage>
</organism>
<keyword evidence="2" id="KW-0732">Signal</keyword>
<dbReference type="PANTHER" id="PTHR11575">
    <property type="entry name" value="5'-NUCLEOTIDASE-RELATED"/>
    <property type="match status" value="1"/>
</dbReference>
<dbReference type="Gene3D" id="3.90.780.10">
    <property type="entry name" value="5'-Nucleotidase, C-terminal domain"/>
    <property type="match status" value="1"/>
</dbReference>
<dbReference type="InterPro" id="IPR036907">
    <property type="entry name" value="5'-Nucleotdase_C_sf"/>
</dbReference>
<gene>
    <name evidence="7" type="ORF">HYH03_002202</name>
</gene>
<evidence type="ECO:0000313" key="7">
    <source>
        <dbReference type="EMBL" id="KAG2499914.1"/>
    </source>
</evidence>
<dbReference type="PANTHER" id="PTHR11575:SF48">
    <property type="entry name" value="5'-NUCLEOTIDASE"/>
    <property type="match status" value="1"/>
</dbReference>
<evidence type="ECO:0000256" key="3">
    <source>
        <dbReference type="RuleBase" id="RU362119"/>
    </source>
</evidence>
<evidence type="ECO:0000256" key="2">
    <source>
        <dbReference type="ARBA" id="ARBA00022729"/>
    </source>
</evidence>
<dbReference type="InterPro" id="IPR008334">
    <property type="entry name" value="5'-Nucleotdase_C"/>
</dbReference>
<dbReference type="InterPro" id="IPR029052">
    <property type="entry name" value="Metallo-depent_PP-like"/>
</dbReference>
<dbReference type="InterPro" id="IPR004843">
    <property type="entry name" value="Calcineurin-like_PHP"/>
</dbReference>
<evidence type="ECO:0000256" key="4">
    <source>
        <dbReference type="SAM" id="MobiDB-lite"/>
    </source>
</evidence>
<evidence type="ECO:0000256" key="1">
    <source>
        <dbReference type="ARBA" id="ARBA00006654"/>
    </source>
</evidence>
<dbReference type="Gene3D" id="3.60.21.10">
    <property type="match status" value="1"/>
</dbReference>
<dbReference type="OrthoDB" id="10252235at2759"/>
<evidence type="ECO:0000259" key="5">
    <source>
        <dbReference type="Pfam" id="PF00149"/>
    </source>
</evidence>
<feature type="domain" description="Calcineurin-like phosphoesterase" evidence="5">
    <location>
        <begin position="86"/>
        <end position="292"/>
    </location>
</feature>
<sequence>MGNACSCAGSQSAKVAPEPPAGAVPKVVEGAWTDGDAKGKTPQASLEPQPAAPAPAVDVVVVTPANRGSFKKAESTTQYSASRKLTILHFNDVYNIEEQAREPKGGAARLAGKVKEVKASGANPLVLFSGDAYNPSLMSTMTLGKQMVPILNEIGVDVACIGNHEFDYGLDNLLKLNSQCNFPWLMANVLEHGSDKPYANAGTTWLQDWHGIKVGIVGLVEEEWLETLGAVNVADMVYKDFVEVGRAAAREMKAQGAEVLIALTHMREPNDRKLAAEVPEFHLILGGHDHHYVSAFIEPHNNLMIKSGTDFRDMSIIEVELPDNCPDPKMSVERIVIDGSVPEDPATKDIVDEYMKLMGEKMDEEIGETLEDLDGRFQVVRNRESNLGNFVADVWRKAAGAEIAILNSGSLRSDMIHPKGKLKARDFVSILPMVDMTCVLECTGWQVITALENGVSQWPKLEGRFPQVSGLKFKFDPRKPPGQRIVQGSVYTTEWECEPEPLDLERKYRVAVKEYLAQGKDGFNVFAECKQLVDSETGVVIPSTIKCHFVQLRVLNKWDGKKIYLRSLTRRWIKKVKSVQSMSNLAAMADGGADDGPVDPEVANQVTLEAQQRTHGLAVPHPEEGYYTIAPMVEGRIINVAEQE</sequence>
<dbReference type="EMBL" id="JAEHOE010000005">
    <property type="protein sequence ID" value="KAG2499914.1"/>
    <property type="molecule type" value="Genomic_DNA"/>
</dbReference>
<dbReference type="AlphaFoldDB" id="A0A836C5J6"/>
<reference evidence="7" key="1">
    <citation type="journal article" date="2020" name="bioRxiv">
        <title>Comparative genomics of Chlamydomonas.</title>
        <authorList>
            <person name="Craig R.J."/>
            <person name="Hasan A.R."/>
            <person name="Ness R.W."/>
            <person name="Keightley P.D."/>
        </authorList>
    </citation>
    <scope>NUCLEOTIDE SEQUENCE</scope>
    <source>
        <strain evidence="7">CCAP 11/70</strain>
    </source>
</reference>
<dbReference type="Proteomes" id="UP000612055">
    <property type="component" value="Unassembled WGS sequence"/>
</dbReference>
<dbReference type="GO" id="GO:0016787">
    <property type="term" value="F:hydrolase activity"/>
    <property type="evidence" value="ECO:0007669"/>
    <property type="project" value="UniProtKB-KW"/>
</dbReference>
<evidence type="ECO:0000259" key="6">
    <source>
        <dbReference type="Pfam" id="PF02872"/>
    </source>
</evidence>
<dbReference type="Pfam" id="PF02872">
    <property type="entry name" value="5_nucleotid_C"/>
    <property type="match status" value="1"/>
</dbReference>
<dbReference type="GO" id="GO:0009166">
    <property type="term" value="P:nucleotide catabolic process"/>
    <property type="evidence" value="ECO:0007669"/>
    <property type="project" value="InterPro"/>
</dbReference>
<keyword evidence="3" id="KW-0378">Hydrolase</keyword>
<accession>A0A836C5J6</accession>
<dbReference type="PRINTS" id="PR01607">
    <property type="entry name" value="APYRASEFAMLY"/>
</dbReference>
<evidence type="ECO:0000313" key="8">
    <source>
        <dbReference type="Proteomes" id="UP000612055"/>
    </source>
</evidence>
<dbReference type="GO" id="GO:0000166">
    <property type="term" value="F:nucleotide binding"/>
    <property type="evidence" value="ECO:0007669"/>
    <property type="project" value="UniProtKB-KW"/>
</dbReference>
<dbReference type="SUPFAM" id="SSF56300">
    <property type="entry name" value="Metallo-dependent phosphatases"/>
    <property type="match status" value="1"/>
</dbReference>
<name>A0A836C5J6_9CHLO</name>
<keyword evidence="8" id="KW-1185">Reference proteome</keyword>
<dbReference type="SUPFAM" id="SSF55816">
    <property type="entry name" value="5'-nucleotidase (syn. UDP-sugar hydrolase), C-terminal domain"/>
    <property type="match status" value="1"/>
</dbReference>
<keyword evidence="3" id="KW-0547">Nucleotide-binding</keyword>
<comment type="similarity">
    <text evidence="1 3">Belongs to the 5'-nucleotidase family.</text>
</comment>
<protein>
    <recommendedName>
        <fullName evidence="9">5'-nucleotidase</fullName>
    </recommendedName>
</protein>
<proteinExistence type="inferred from homology"/>
<feature type="region of interest" description="Disordered" evidence="4">
    <location>
        <begin position="1"/>
        <end position="52"/>
    </location>
</feature>
<dbReference type="CDD" id="cd07406">
    <property type="entry name" value="MPP_CG11883_N"/>
    <property type="match status" value="1"/>
</dbReference>
<dbReference type="InterPro" id="IPR006179">
    <property type="entry name" value="5_nucleotidase/apyrase"/>
</dbReference>
<dbReference type="InterPro" id="IPR041821">
    <property type="entry name" value="CG11883_N"/>
</dbReference>
<evidence type="ECO:0008006" key="9">
    <source>
        <dbReference type="Google" id="ProtNLM"/>
    </source>
</evidence>
<dbReference type="Pfam" id="PF00149">
    <property type="entry name" value="Metallophos"/>
    <property type="match status" value="1"/>
</dbReference>